<name>A0ABW4DQR5_9LACO</name>
<dbReference type="Gene3D" id="2.60.40.420">
    <property type="entry name" value="Cupredoxins - blue copper proteins"/>
    <property type="match status" value="1"/>
</dbReference>
<dbReference type="InterPro" id="IPR008972">
    <property type="entry name" value="Cupredoxin"/>
</dbReference>
<dbReference type="EMBL" id="JBHTOF010000029">
    <property type="protein sequence ID" value="MFD1465295.1"/>
    <property type="molecule type" value="Genomic_DNA"/>
</dbReference>
<dbReference type="RefSeq" id="WP_379894650.1">
    <property type="nucleotide sequence ID" value="NZ_JBHTOF010000029.1"/>
</dbReference>
<dbReference type="Proteomes" id="UP001597244">
    <property type="component" value="Unassembled WGS sequence"/>
</dbReference>
<accession>A0ABW4DQR5</accession>
<evidence type="ECO:0000259" key="1">
    <source>
        <dbReference type="Pfam" id="PF13473"/>
    </source>
</evidence>
<evidence type="ECO:0000313" key="3">
    <source>
        <dbReference type="Proteomes" id="UP001597244"/>
    </source>
</evidence>
<gene>
    <name evidence="2" type="ORF">ACFQ4L_04215</name>
</gene>
<dbReference type="SUPFAM" id="SSF49503">
    <property type="entry name" value="Cupredoxins"/>
    <property type="match status" value="1"/>
</dbReference>
<reference evidence="3" key="1">
    <citation type="journal article" date="2019" name="Int. J. Syst. Evol. Microbiol.">
        <title>The Global Catalogue of Microorganisms (GCM) 10K type strain sequencing project: providing services to taxonomists for standard genome sequencing and annotation.</title>
        <authorList>
            <consortium name="The Broad Institute Genomics Platform"/>
            <consortium name="The Broad Institute Genome Sequencing Center for Infectious Disease"/>
            <person name="Wu L."/>
            <person name="Ma J."/>
        </authorList>
    </citation>
    <scope>NUCLEOTIDE SEQUENCE [LARGE SCALE GENOMIC DNA]</scope>
    <source>
        <strain evidence="3">CCM 8951</strain>
    </source>
</reference>
<organism evidence="2 3">
    <name type="scientific">Lapidilactobacillus mulanensis</name>
    <dbReference type="NCBI Taxonomy" id="2485999"/>
    <lineage>
        <taxon>Bacteria</taxon>
        <taxon>Bacillati</taxon>
        <taxon>Bacillota</taxon>
        <taxon>Bacilli</taxon>
        <taxon>Lactobacillales</taxon>
        <taxon>Lactobacillaceae</taxon>
        <taxon>Lapidilactobacillus</taxon>
    </lineage>
</organism>
<evidence type="ECO:0000313" key="2">
    <source>
        <dbReference type="EMBL" id="MFD1465295.1"/>
    </source>
</evidence>
<comment type="caution">
    <text evidence="2">The sequence shown here is derived from an EMBL/GenBank/DDBJ whole genome shotgun (WGS) entry which is preliminary data.</text>
</comment>
<feature type="domain" description="EfeO-type cupredoxin-like" evidence="1">
    <location>
        <begin position="11"/>
        <end position="96"/>
    </location>
</feature>
<dbReference type="InterPro" id="IPR028096">
    <property type="entry name" value="EfeO_Cupredoxin"/>
</dbReference>
<keyword evidence="3" id="KW-1185">Reference proteome</keyword>
<proteinExistence type="predicted"/>
<protein>
    <submittedName>
        <fullName evidence="2">Cupredoxin domain-containing protein</fullName>
    </submittedName>
</protein>
<sequence length="97" mass="10553">MLSGGIIMTTQSQNIEVIVDGGYQPSTVTLKQGQPAQLTFKRLSDKGCLDTIVLPEFGIKKFLPLNEAQTFNIDTAKAGEYQFSCGMDMAHGKVVIQ</sequence>
<dbReference type="Pfam" id="PF13473">
    <property type="entry name" value="Cupredoxin_1"/>
    <property type="match status" value="1"/>
</dbReference>